<comment type="caution">
    <text evidence="2">The sequence shown here is derived from an EMBL/GenBank/DDBJ whole genome shotgun (WGS) entry which is preliminary data.</text>
</comment>
<organism evidence="2 3">
    <name type="scientific">Protopolystoma xenopodis</name>
    <dbReference type="NCBI Taxonomy" id="117903"/>
    <lineage>
        <taxon>Eukaryota</taxon>
        <taxon>Metazoa</taxon>
        <taxon>Spiralia</taxon>
        <taxon>Lophotrochozoa</taxon>
        <taxon>Platyhelminthes</taxon>
        <taxon>Monogenea</taxon>
        <taxon>Polyopisthocotylea</taxon>
        <taxon>Polystomatidea</taxon>
        <taxon>Polystomatidae</taxon>
        <taxon>Protopolystoma</taxon>
    </lineage>
</organism>
<evidence type="ECO:0000313" key="3">
    <source>
        <dbReference type="Proteomes" id="UP000784294"/>
    </source>
</evidence>
<feature type="compositionally biased region" description="Polar residues" evidence="1">
    <location>
        <begin position="39"/>
        <end position="52"/>
    </location>
</feature>
<dbReference type="EMBL" id="CAAALY010098147">
    <property type="protein sequence ID" value="VEL28832.1"/>
    <property type="molecule type" value="Genomic_DNA"/>
</dbReference>
<accession>A0A3S5AGS1</accession>
<reference evidence="2" key="1">
    <citation type="submission" date="2018-11" db="EMBL/GenBank/DDBJ databases">
        <authorList>
            <consortium name="Pathogen Informatics"/>
        </authorList>
    </citation>
    <scope>NUCLEOTIDE SEQUENCE</scope>
</reference>
<keyword evidence="3" id="KW-1185">Reference proteome</keyword>
<gene>
    <name evidence="2" type="ORF">PXEA_LOCUS22272</name>
</gene>
<dbReference type="AlphaFoldDB" id="A0A3S5AGS1"/>
<sequence>MNMTPPACNIRRHLLSAVRRRLHLLQVCFCGSSFEKTSSRLEQVTPTTSSPSLADYPPPHDMVLPGLFTPATEIVEESDELSTQTGGFLSPGGPVGLSDWPDADLFRLLLVPGTPVGPKSPGDLSEPTSGLGISIQSLRDQVPADWLDTGLSPSATGMSDANMMLQMGIYPTRFTEGGAYTLPALTSALGNTDWPAAGVATSGSRTLPTCTTDRVPIPPAHLPQPGVF</sequence>
<evidence type="ECO:0000313" key="2">
    <source>
        <dbReference type="EMBL" id="VEL28832.1"/>
    </source>
</evidence>
<protein>
    <submittedName>
        <fullName evidence="2">Uncharacterized protein</fullName>
    </submittedName>
</protein>
<evidence type="ECO:0000256" key="1">
    <source>
        <dbReference type="SAM" id="MobiDB-lite"/>
    </source>
</evidence>
<feature type="non-terminal residue" evidence="2">
    <location>
        <position position="228"/>
    </location>
</feature>
<name>A0A3S5AGS1_9PLAT</name>
<dbReference type="Proteomes" id="UP000784294">
    <property type="component" value="Unassembled WGS sequence"/>
</dbReference>
<proteinExistence type="predicted"/>
<feature type="region of interest" description="Disordered" evidence="1">
    <location>
        <begin position="39"/>
        <end position="58"/>
    </location>
</feature>